<accession>A0A644YK19</accession>
<organism evidence="1">
    <name type="scientific">bioreactor metagenome</name>
    <dbReference type="NCBI Taxonomy" id="1076179"/>
    <lineage>
        <taxon>unclassified sequences</taxon>
        <taxon>metagenomes</taxon>
        <taxon>ecological metagenomes</taxon>
    </lineage>
</organism>
<sequence length="104" mass="11353">MNLIGKNSVPLYRETAQGAHALPVQRGIQAQVEKTINIVQKHLRICAIHDKYPRVAAETSIISLTVRCGIAHAEKNAVLLCILQQDFRLGRCQPILGIGGICSV</sequence>
<evidence type="ECO:0000313" key="1">
    <source>
        <dbReference type="EMBL" id="MPM28836.1"/>
    </source>
</evidence>
<dbReference type="AlphaFoldDB" id="A0A644YK19"/>
<proteinExistence type="predicted"/>
<protein>
    <submittedName>
        <fullName evidence="1">Uncharacterized protein</fullName>
    </submittedName>
</protein>
<gene>
    <name evidence="1" type="ORF">SDC9_75367</name>
</gene>
<comment type="caution">
    <text evidence="1">The sequence shown here is derived from an EMBL/GenBank/DDBJ whole genome shotgun (WGS) entry which is preliminary data.</text>
</comment>
<dbReference type="EMBL" id="VSSQ01005359">
    <property type="protein sequence ID" value="MPM28836.1"/>
    <property type="molecule type" value="Genomic_DNA"/>
</dbReference>
<reference evidence="1" key="1">
    <citation type="submission" date="2019-08" db="EMBL/GenBank/DDBJ databases">
        <authorList>
            <person name="Kucharzyk K."/>
            <person name="Murdoch R.W."/>
            <person name="Higgins S."/>
            <person name="Loffler F."/>
        </authorList>
    </citation>
    <scope>NUCLEOTIDE SEQUENCE</scope>
</reference>
<name>A0A644YK19_9ZZZZ</name>